<geneLocation type="plasmid" evidence="2 3">
    <name>unnamed1</name>
</geneLocation>
<dbReference type="Proteomes" id="UP000324308">
    <property type="component" value="Plasmid unnamed1"/>
</dbReference>
<dbReference type="SUPFAM" id="SSF52317">
    <property type="entry name" value="Class I glutamine amidotransferase-like"/>
    <property type="match status" value="1"/>
</dbReference>
<accession>A0ABX6A0P6</accession>
<evidence type="ECO:0000313" key="3">
    <source>
        <dbReference type="Proteomes" id="UP000324308"/>
    </source>
</evidence>
<keyword evidence="3" id="KW-1185">Reference proteome</keyword>
<dbReference type="PANTHER" id="PTHR42695:SF5">
    <property type="entry name" value="GLUTAMINE AMIDOTRANSFERASE YLR126C-RELATED"/>
    <property type="match status" value="1"/>
</dbReference>
<dbReference type="PROSITE" id="PS51273">
    <property type="entry name" value="GATASE_TYPE_1"/>
    <property type="match status" value="1"/>
</dbReference>
<dbReference type="CDD" id="cd01741">
    <property type="entry name" value="GATase1_1"/>
    <property type="match status" value="1"/>
</dbReference>
<reference evidence="2 3" key="1">
    <citation type="submission" date="2019-09" db="EMBL/GenBank/DDBJ databases">
        <title>Draft genome sequence of the Ebosin-producing strain Streptomyces sp. 139.</title>
        <authorList>
            <person name="Ai L."/>
            <person name="Geng M."/>
            <person name="Ma M."/>
            <person name="Bai L."/>
        </authorList>
    </citation>
    <scope>NUCLEOTIDE SEQUENCE [LARGE SCALE GENOMIC DNA]</scope>
    <source>
        <strain evidence="2 3">139</strain>
        <plasmid evidence="2 3">unnamed1</plasmid>
    </source>
</reference>
<dbReference type="InterPro" id="IPR044992">
    <property type="entry name" value="ChyE-like"/>
</dbReference>
<dbReference type="PANTHER" id="PTHR42695">
    <property type="entry name" value="GLUTAMINE AMIDOTRANSFERASE YLR126C-RELATED"/>
    <property type="match status" value="1"/>
</dbReference>
<dbReference type="InterPro" id="IPR017926">
    <property type="entry name" value="GATASE"/>
</dbReference>
<name>A0ABX6A0P6_STRTE</name>
<dbReference type="InterPro" id="IPR029062">
    <property type="entry name" value="Class_I_gatase-like"/>
</dbReference>
<keyword evidence="2" id="KW-0614">Plasmid</keyword>
<keyword evidence="2" id="KW-0315">Glutamine amidotransferase</keyword>
<protein>
    <submittedName>
        <fullName evidence="2">Type 1 glutamine amidotransferase</fullName>
    </submittedName>
</protein>
<evidence type="ECO:0000259" key="1">
    <source>
        <dbReference type="Pfam" id="PF00117"/>
    </source>
</evidence>
<dbReference type="EMBL" id="CP043960">
    <property type="protein sequence ID" value="QER90509.1"/>
    <property type="molecule type" value="Genomic_DNA"/>
</dbReference>
<dbReference type="Gene3D" id="3.40.50.880">
    <property type="match status" value="1"/>
</dbReference>
<feature type="domain" description="Glutamine amidotransferase" evidence="1">
    <location>
        <begin position="77"/>
        <end position="178"/>
    </location>
</feature>
<gene>
    <name evidence="2" type="ORF">F3L20_33365</name>
</gene>
<proteinExistence type="predicted"/>
<sequence>MMRNDGRVLVLQHQDDDPPGNLALWLDDEGIDWQLVDLAADELPPLARHRALVVLGSRESVLDPVEPWALPERAFVRAQTKMGTPVLGICYGAQLLAQILGGAVHRSSQPEHGWTEITPVHPEAPFAEAVRGCWFEWHEDGISLPPHATLIAENQHVQAFGHGRHLGVQFHPEITSGLIHAWMVSERRQRKVAKVGGRPEQILEATHTLHRSAEQAARRLYRAFLDGADG</sequence>
<evidence type="ECO:0000313" key="2">
    <source>
        <dbReference type="EMBL" id="QER90509.1"/>
    </source>
</evidence>
<dbReference type="Pfam" id="PF00117">
    <property type="entry name" value="GATase"/>
    <property type="match status" value="1"/>
</dbReference>
<organism evidence="2 3">
    <name type="scientific">Streptomyces tendae</name>
    <dbReference type="NCBI Taxonomy" id="1932"/>
    <lineage>
        <taxon>Bacteria</taxon>
        <taxon>Bacillati</taxon>
        <taxon>Actinomycetota</taxon>
        <taxon>Actinomycetes</taxon>
        <taxon>Kitasatosporales</taxon>
        <taxon>Streptomycetaceae</taxon>
        <taxon>Streptomyces</taxon>
    </lineage>
</organism>